<protein>
    <submittedName>
        <fullName evidence="2">Uncharacterized protein</fullName>
    </submittedName>
</protein>
<accession>A0A7X2D0R5</accession>
<dbReference type="Proteomes" id="UP000439550">
    <property type="component" value="Unassembled WGS sequence"/>
</dbReference>
<feature type="transmembrane region" description="Helical" evidence="1">
    <location>
        <begin position="66"/>
        <end position="84"/>
    </location>
</feature>
<dbReference type="InterPro" id="IPR036390">
    <property type="entry name" value="WH_DNA-bd_sf"/>
</dbReference>
<keyword evidence="1" id="KW-0812">Transmembrane</keyword>
<evidence type="ECO:0000313" key="2">
    <source>
        <dbReference type="EMBL" id="MQW39741.1"/>
    </source>
</evidence>
<gene>
    <name evidence="2" type="ORF">GHI93_07360</name>
</gene>
<dbReference type="AlphaFoldDB" id="A0A7X2D0R5"/>
<comment type="caution">
    <text evidence="2">The sequence shown here is derived from an EMBL/GenBank/DDBJ whole genome shotgun (WGS) entry which is preliminary data.</text>
</comment>
<feature type="transmembrane region" description="Helical" evidence="1">
    <location>
        <begin position="6"/>
        <end position="26"/>
    </location>
</feature>
<dbReference type="SUPFAM" id="SSF46785">
    <property type="entry name" value="Winged helix' DNA-binding domain"/>
    <property type="match status" value="1"/>
</dbReference>
<name>A0A7X2D0R5_9LACT</name>
<dbReference type="EMBL" id="WITJ01000009">
    <property type="protein sequence ID" value="MQW39741.1"/>
    <property type="molecule type" value="Genomic_DNA"/>
</dbReference>
<organism evidence="2 3">
    <name type="scientific">Lactococcus hircilactis</name>
    <dbReference type="NCBI Taxonomy" id="1494462"/>
    <lineage>
        <taxon>Bacteria</taxon>
        <taxon>Bacillati</taxon>
        <taxon>Bacillota</taxon>
        <taxon>Bacilli</taxon>
        <taxon>Lactobacillales</taxon>
        <taxon>Streptococcaceae</taxon>
        <taxon>Lactococcus</taxon>
    </lineage>
</organism>
<sequence>MKTKKSWGWIIFLIIVFWPIGIYLLFKRLGNDRSALMSENSNILTISGIILALFAVLGFFGNLTHFGTALFSLILYGAGAYFVLQKANSTKRKAAKYKSYLNLIVNQQITDSNQIANQLGISPSTVDRDIHEMIAAGYLPQNYNVPLAPEVKSHEDIIQQERIVKCPACGANNKGIVGKIAECEYCGTQIG</sequence>
<keyword evidence="1" id="KW-0472">Membrane</keyword>
<proteinExistence type="predicted"/>
<evidence type="ECO:0000256" key="1">
    <source>
        <dbReference type="SAM" id="Phobius"/>
    </source>
</evidence>
<feature type="transmembrane region" description="Helical" evidence="1">
    <location>
        <begin position="42"/>
        <end position="60"/>
    </location>
</feature>
<keyword evidence="3" id="KW-1185">Reference proteome</keyword>
<reference evidence="2 3" key="1">
    <citation type="submission" date="2019-10" db="EMBL/GenBank/DDBJ databases">
        <authorList>
            <person name="Dong K."/>
        </authorList>
    </citation>
    <scope>NUCLEOTIDE SEQUENCE [LARGE SCALE GENOMIC DNA]</scope>
    <source>
        <strain evidence="2 3">DSM 28960</strain>
    </source>
</reference>
<dbReference type="RefSeq" id="WP_170272414.1">
    <property type="nucleotide sequence ID" value="NZ_CBCRWP010000007.1"/>
</dbReference>
<evidence type="ECO:0000313" key="3">
    <source>
        <dbReference type="Proteomes" id="UP000439550"/>
    </source>
</evidence>
<keyword evidence="1" id="KW-1133">Transmembrane helix</keyword>